<reference evidence="2" key="1">
    <citation type="submission" date="2016-02" db="EMBL/GenBank/DDBJ databases">
        <authorList>
            <person name="Holder M.E."/>
            <person name="Ajami N.J."/>
            <person name="Petrosino J.F."/>
        </authorList>
    </citation>
    <scope>NUCLEOTIDE SEQUENCE [LARGE SCALE GENOMIC DNA]</scope>
    <source>
        <strain evidence="2">DSM 12838</strain>
    </source>
</reference>
<sequence length="195" mass="22150">MRIVQKSPLLSTSFVFEAENLICVRKDWHGVQRLEVPYGSIRMEPGSGLEQNAALFACAVALFFWGLVQAAHALLHADPYGPLFLLAAPACLAAHALIRAEVIYLPSDAGEISLLRDGRYDTLMEEINKRRKKQLLEWYGDIDFGNDPEEEIRKFHWLHSEHLISEDQLRRTIAIIRDAETVDGEEYSDPTPPHQ</sequence>
<dbReference type="RefSeq" id="WP_066604636.1">
    <property type="nucleotide sequence ID" value="NZ_CP014230.1"/>
</dbReference>
<proteinExistence type="predicted"/>
<evidence type="ECO:0000313" key="1">
    <source>
        <dbReference type="EMBL" id="AMD92685.1"/>
    </source>
</evidence>
<dbReference type="OrthoDB" id="5982841at2"/>
<dbReference type="Proteomes" id="UP000063964">
    <property type="component" value="Chromosome"/>
</dbReference>
<name>A0A0X8JPS4_9BACT</name>
<accession>A0A0X8JPS4</accession>
<organism evidence="1 2">
    <name type="scientific">Desulfomicrobium orale DSM 12838</name>
    <dbReference type="NCBI Taxonomy" id="888061"/>
    <lineage>
        <taxon>Bacteria</taxon>
        <taxon>Pseudomonadati</taxon>
        <taxon>Thermodesulfobacteriota</taxon>
        <taxon>Desulfovibrionia</taxon>
        <taxon>Desulfovibrionales</taxon>
        <taxon>Desulfomicrobiaceae</taxon>
        <taxon>Desulfomicrobium</taxon>
    </lineage>
</organism>
<keyword evidence="2" id="KW-1185">Reference proteome</keyword>
<gene>
    <name evidence="1" type="ORF">AXF15_05920</name>
</gene>
<evidence type="ECO:0000313" key="2">
    <source>
        <dbReference type="Proteomes" id="UP000063964"/>
    </source>
</evidence>
<dbReference type="EMBL" id="CP014230">
    <property type="protein sequence ID" value="AMD92685.1"/>
    <property type="molecule type" value="Genomic_DNA"/>
</dbReference>
<dbReference type="KEGG" id="doa:AXF15_05920"/>
<protein>
    <submittedName>
        <fullName evidence="1">Uncharacterized protein</fullName>
    </submittedName>
</protein>
<dbReference type="STRING" id="888061.AXF15_05920"/>
<dbReference type="AlphaFoldDB" id="A0A0X8JPS4"/>